<dbReference type="EMBL" id="JAODAN010000001">
    <property type="protein sequence ID" value="KAK1927377.1"/>
    <property type="molecule type" value="Genomic_DNA"/>
</dbReference>
<sequence length="620" mass="68836">MVQTSRVVVLFHQRCVSGPDTSGSCMVLMGVPRMRYLRYWTVRHVSGFASRTRCLGFQSLPLFGAVHPDPMYGKRVLGIGLAKEKKMYKKKACSKHSKASNRPSLRLDCHCTLTLITDSLSSPVPPLSAGNTMKTRFKALFACVALISSGSILTLLHPSPHALPSFANLVSLGTTFDADRAETLQLLSQLYEGERMFLLADYDQTAEEQIIRSPPGALDPDFDRYIARLESFVDTYFNRSIFHRPLSTSLERMIDGRPPLAQGSSGGGSFTQRIYSFDKGGPGGAPREFGWWRKRLGEEWVIEVGDDVRMEGWFDEMVGMETIVPDLPGQEGESVGTDTVGTGKSTWEELWFGLGRPVLKSDILRYLLMLLRGGMYTDSDTAILSDPDLWGTHAIDHTPRGLAALQRAMQHFDPDTLSTRTIAQKTDELGSLDPHERLNKESGFPVQSLLQGDPAAPLGPASPTSLGIHNPSISLVLSIEYDAHHPRQDPRVGYTRDLQFVQWTFMAKPFHPVFLDVLEFATTRLMRHRDDASQAMSDTEILDSTGPGAFTDAIFRYLLVQYGVTPQDLLNMEDGAVIGDVLILPLHAFGAYTGSEEDWNAVDPTTRCTSHSFKGRWRGE</sequence>
<evidence type="ECO:0000256" key="1">
    <source>
        <dbReference type="ARBA" id="ARBA00009003"/>
    </source>
</evidence>
<dbReference type="Pfam" id="PF04488">
    <property type="entry name" value="Gly_transf_sug"/>
    <property type="match status" value="1"/>
</dbReference>
<comment type="caution">
    <text evidence="2">The sequence shown here is derived from an EMBL/GenBank/DDBJ whole genome shotgun (WGS) entry which is preliminary data.</text>
</comment>
<protein>
    <submittedName>
        <fullName evidence="2">Uncharacterized protein</fullName>
    </submittedName>
</protein>
<evidence type="ECO:0000313" key="3">
    <source>
        <dbReference type="Proteomes" id="UP001182556"/>
    </source>
</evidence>
<dbReference type="GO" id="GO:0000009">
    <property type="term" value="F:alpha-1,6-mannosyltransferase activity"/>
    <property type="evidence" value="ECO:0007669"/>
    <property type="project" value="InterPro"/>
</dbReference>
<dbReference type="AlphaFoldDB" id="A0AAD9FW51"/>
<dbReference type="InterPro" id="IPR039367">
    <property type="entry name" value="Och1-like"/>
</dbReference>
<dbReference type="Proteomes" id="UP001182556">
    <property type="component" value="Unassembled WGS sequence"/>
</dbReference>
<accession>A0AAD9FW51</accession>
<name>A0AAD9FW51_PAPLA</name>
<dbReference type="InterPro" id="IPR007577">
    <property type="entry name" value="GlycoTrfase_DXD_sugar-bd_CS"/>
</dbReference>
<dbReference type="SUPFAM" id="SSF53448">
    <property type="entry name" value="Nucleotide-diphospho-sugar transferases"/>
    <property type="match status" value="1"/>
</dbReference>
<proteinExistence type="inferred from homology"/>
<comment type="similarity">
    <text evidence="1">Belongs to the glycosyltransferase 32 family.</text>
</comment>
<gene>
    <name evidence="2" type="ORF">DB88DRAFT_477812</name>
</gene>
<dbReference type="GO" id="GO:0000136">
    <property type="term" value="C:mannan polymerase complex"/>
    <property type="evidence" value="ECO:0007669"/>
    <property type="project" value="TreeGrafter"/>
</dbReference>
<organism evidence="2 3">
    <name type="scientific">Papiliotrema laurentii</name>
    <name type="common">Cryptococcus laurentii</name>
    <dbReference type="NCBI Taxonomy" id="5418"/>
    <lineage>
        <taxon>Eukaryota</taxon>
        <taxon>Fungi</taxon>
        <taxon>Dikarya</taxon>
        <taxon>Basidiomycota</taxon>
        <taxon>Agaricomycotina</taxon>
        <taxon>Tremellomycetes</taxon>
        <taxon>Tremellales</taxon>
        <taxon>Rhynchogastremaceae</taxon>
        <taxon>Papiliotrema</taxon>
    </lineage>
</organism>
<evidence type="ECO:0000313" key="2">
    <source>
        <dbReference type="EMBL" id="KAK1927377.1"/>
    </source>
</evidence>
<dbReference type="PANTHER" id="PTHR31834">
    <property type="entry name" value="INITIATION-SPECIFIC ALPHA-1,6-MANNOSYLTRANSFERASE"/>
    <property type="match status" value="1"/>
</dbReference>
<dbReference type="GO" id="GO:0006487">
    <property type="term" value="P:protein N-linked glycosylation"/>
    <property type="evidence" value="ECO:0007669"/>
    <property type="project" value="TreeGrafter"/>
</dbReference>
<dbReference type="PANTHER" id="PTHR31834:SF1">
    <property type="entry name" value="INITIATION-SPECIFIC ALPHA-1,6-MANNOSYLTRANSFERASE"/>
    <property type="match status" value="1"/>
</dbReference>
<keyword evidence="3" id="KW-1185">Reference proteome</keyword>
<dbReference type="InterPro" id="IPR029044">
    <property type="entry name" value="Nucleotide-diphossugar_trans"/>
</dbReference>
<reference evidence="2" key="1">
    <citation type="submission" date="2023-02" db="EMBL/GenBank/DDBJ databases">
        <title>Identification and recombinant expression of a fungal hydrolase from Papiliotrema laurentii that hydrolyzes apple cutin and clears colloidal polyester polyurethane.</title>
        <authorList>
            <consortium name="DOE Joint Genome Institute"/>
            <person name="Roman V.A."/>
            <person name="Bojanowski C."/>
            <person name="Crable B.R."/>
            <person name="Wagner D.N."/>
            <person name="Hung C.S."/>
            <person name="Nadeau L.J."/>
            <person name="Schratz L."/>
            <person name="Haridas S."/>
            <person name="Pangilinan J."/>
            <person name="Lipzen A."/>
            <person name="Na H."/>
            <person name="Yan M."/>
            <person name="Ng V."/>
            <person name="Grigoriev I.V."/>
            <person name="Spatafora J.W."/>
            <person name="Barlow D."/>
            <person name="Biffinger J."/>
            <person name="Kelley-Loughnane N."/>
            <person name="Varaljay V.A."/>
            <person name="Crookes-Goodson W.J."/>
        </authorList>
    </citation>
    <scope>NUCLEOTIDE SEQUENCE</scope>
    <source>
        <strain evidence="2">5307AH</strain>
    </source>
</reference>
<dbReference type="Gene3D" id="3.90.550.20">
    <property type="match status" value="1"/>
</dbReference>